<dbReference type="STRING" id="452652.KSE_67600"/>
<organism evidence="2 3">
    <name type="scientific">Kitasatospora setae (strain ATCC 33774 / DSM 43861 / JCM 3304 / KCC A-0304 / NBRC 14216 / KM-6054)</name>
    <name type="common">Streptomyces setae</name>
    <dbReference type="NCBI Taxonomy" id="452652"/>
    <lineage>
        <taxon>Bacteria</taxon>
        <taxon>Bacillati</taxon>
        <taxon>Actinomycetota</taxon>
        <taxon>Actinomycetes</taxon>
        <taxon>Kitasatosporales</taxon>
        <taxon>Streptomycetaceae</taxon>
        <taxon>Kitasatospora</taxon>
    </lineage>
</organism>
<dbReference type="KEGG" id="ksk:KSE_67600"/>
<accession>E4N2Y4</accession>
<keyword evidence="3" id="KW-1185">Reference proteome</keyword>
<proteinExistence type="predicted"/>
<evidence type="ECO:0000313" key="3">
    <source>
        <dbReference type="Proteomes" id="UP000007076"/>
    </source>
</evidence>
<feature type="region of interest" description="Disordered" evidence="1">
    <location>
        <begin position="1"/>
        <end position="77"/>
    </location>
</feature>
<dbReference type="AlphaFoldDB" id="E4N2Y4"/>
<dbReference type="Proteomes" id="UP000007076">
    <property type="component" value="Chromosome"/>
</dbReference>
<dbReference type="PATRIC" id="fig|452652.3.peg.6782"/>
<sequence length="77" mass="8623">MLDSRARLHQPLPGRGREPFTQKGASMGNRQRNRHQFRRKRPSDYPPLKHRSTGTAEPETIAEPPEVEPEAPSPAGG</sequence>
<evidence type="ECO:0000256" key="1">
    <source>
        <dbReference type="SAM" id="MobiDB-lite"/>
    </source>
</evidence>
<protein>
    <submittedName>
        <fullName evidence="2">Uncharacterized protein</fullName>
    </submittedName>
</protein>
<dbReference type="HOGENOM" id="CLU_2633393_0_0_11"/>
<dbReference type="EMBL" id="AP010968">
    <property type="protein sequence ID" value="BAJ32518.1"/>
    <property type="molecule type" value="Genomic_DNA"/>
</dbReference>
<feature type="compositionally biased region" description="Basic residues" evidence="1">
    <location>
        <begin position="31"/>
        <end position="41"/>
    </location>
</feature>
<name>E4N2Y4_KITSK</name>
<reference evidence="2 3" key="1">
    <citation type="journal article" date="2010" name="DNA Res.">
        <title>Genome sequence of Kitasatospora setae NBRC 14216T: an evolutionary snapshot of the family Streptomycetaceae.</title>
        <authorList>
            <person name="Ichikawa N."/>
            <person name="Oguchi A."/>
            <person name="Ikeda H."/>
            <person name="Ishikawa J."/>
            <person name="Kitani S."/>
            <person name="Watanabe Y."/>
            <person name="Nakamura S."/>
            <person name="Katano Y."/>
            <person name="Kishi E."/>
            <person name="Sasagawa M."/>
            <person name="Ankai A."/>
            <person name="Fukui S."/>
            <person name="Hashimoto Y."/>
            <person name="Kamata S."/>
            <person name="Otoguro M."/>
            <person name="Tanikawa S."/>
            <person name="Nihira T."/>
            <person name="Horinouchi S."/>
            <person name="Ohnishi Y."/>
            <person name="Hayakawa M."/>
            <person name="Kuzuyama T."/>
            <person name="Arisawa A."/>
            <person name="Nomoto F."/>
            <person name="Miura H."/>
            <person name="Takahashi Y."/>
            <person name="Fujita N."/>
        </authorList>
    </citation>
    <scope>NUCLEOTIDE SEQUENCE [LARGE SCALE GENOMIC DNA]</scope>
    <source>
        <strain evidence="3">ATCC 33774 / DSM 43861 / JCM 3304 / KCC A-0304 / NBRC 14216 / KM-6054</strain>
    </source>
</reference>
<evidence type="ECO:0000313" key="2">
    <source>
        <dbReference type="EMBL" id="BAJ32518.1"/>
    </source>
</evidence>
<gene>
    <name evidence="2" type="ordered locus">KSE_67600</name>
</gene>